<keyword evidence="5" id="KW-0539">Nucleus</keyword>
<name>A0AAV2YKX7_9STRA</name>
<dbReference type="Pfam" id="PF02291">
    <property type="entry name" value="TFIID-31kDa"/>
    <property type="match status" value="1"/>
</dbReference>
<sequence length="224" mass="24759">MSKAAAKAKPAPGGGDAKPATGAGGTGEAALKMKNLKGIHEDDGSQNEADNAHALPVDVQVLQYVLESMGADKFEPRVVNQLLEFVHRYVAEILVDAQEYSMYSDKKDIDADDVRLAIASRLNHHYAHVPPRELMMELAEKRNSIPLPPISNEYGVRLPPMQHQLITHEDRQQLDDDRLLKEEALDDLPGPPLGQANRNFITTQQGSRNKKVSRTPIPIHISPR</sequence>
<organism evidence="7 8">
    <name type="scientific">Lagenidium giganteum</name>
    <dbReference type="NCBI Taxonomy" id="4803"/>
    <lineage>
        <taxon>Eukaryota</taxon>
        <taxon>Sar</taxon>
        <taxon>Stramenopiles</taxon>
        <taxon>Oomycota</taxon>
        <taxon>Peronosporomycetes</taxon>
        <taxon>Pythiales</taxon>
        <taxon>Pythiaceae</taxon>
    </lineage>
</organism>
<evidence type="ECO:0000256" key="4">
    <source>
        <dbReference type="ARBA" id="ARBA00023163"/>
    </source>
</evidence>
<proteinExistence type="inferred from homology"/>
<dbReference type="InterPro" id="IPR003162">
    <property type="entry name" value="TFIID-31"/>
</dbReference>
<keyword evidence="8" id="KW-1185">Reference proteome</keyword>
<dbReference type="SUPFAM" id="SSF47113">
    <property type="entry name" value="Histone-fold"/>
    <property type="match status" value="1"/>
</dbReference>
<dbReference type="GO" id="GO:0000124">
    <property type="term" value="C:SAGA complex"/>
    <property type="evidence" value="ECO:0007669"/>
    <property type="project" value="TreeGrafter"/>
</dbReference>
<dbReference type="Proteomes" id="UP001146120">
    <property type="component" value="Unassembled WGS sequence"/>
</dbReference>
<dbReference type="PANTHER" id="PTHR48068:SF4">
    <property type="entry name" value="TATA-BOX BINDING PROTEIN ASSOCIATED FACTOR 9"/>
    <property type="match status" value="1"/>
</dbReference>
<dbReference type="CDD" id="cd07979">
    <property type="entry name" value="HFD_TAF9"/>
    <property type="match status" value="1"/>
</dbReference>
<evidence type="ECO:0000313" key="8">
    <source>
        <dbReference type="Proteomes" id="UP001146120"/>
    </source>
</evidence>
<dbReference type="AlphaFoldDB" id="A0AAV2YKX7"/>
<dbReference type="GO" id="GO:0016251">
    <property type="term" value="F:RNA polymerase II general transcription initiation factor activity"/>
    <property type="evidence" value="ECO:0007669"/>
    <property type="project" value="TreeGrafter"/>
</dbReference>
<reference evidence="7" key="1">
    <citation type="submission" date="2022-11" db="EMBL/GenBank/DDBJ databases">
        <authorList>
            <person name="Morgan W.R."/>
            <person name="Tartar A."/>
        </authorList>
    </citation>
    <scope>NUCLEOTIDE SEQUENCE</scope>
    <source>
        <strain evidence="7">ARSEF 373</strain>
    </source>
</reference>
<comment type="similarity">
    <text evidence="2">Belongs to the TAF9 family.</text>
</comment>
<dbReference type="PANTHER" id="PTHR48068">
    <property type="entry name" value="TAF9 RNA POLYMERASE II, TATA BOX-BINDING PROTEIN (TBP)-ASSOCIATED FACTOR"/>
    <property type="match status" value="1"/>
</dbReference>
<comment type="subcellular location">
    <subcellularLocation>
        <location evidence="1">Nucleus</location>
    </subcellularLocation>
</comment>
<evidence type="ECO:0000256" key="3">
    <source>
        <dbReference type="ARBA" id="ARBA00023015"/>
    </source>
</evidence>
<feature type="compositionally biased region" description="Gly residues" evidence="6">
    <location>
        <begin position="12"/>
        <end position="27"/>
    </location>
</feature>
<feature type="region of interest" description="Disordered" evidence="6">
    <location>
        <begin position="203"/>
        <end position="224"/>
    </location>
</feature>
<dbReference type="EMBL" id="DAKRPA010000196">
    <property type="protein sequence ID" value="DAZ95645.1"/>
    <property type="molecule type" value="Genomic_DNA"/>
</dbReference>
<evidence type="ECO:0000256" key="5">
    <source>
        <dbReference type="ARBA" id="ARBA00023242"/>
    </source>
</evidence>
<evidence type="ECO:0000256" key="2">
    <source>
        <dbReference type="ARBA" id="ARBA00007646"/>
    </source>
</evidence>
<dbReference type="Gene3D" id="1.10.20.10">
    <property type="entry name" value="Histone, subunit A"/>
    <property type="match status" value="1"/>
</dbReference>
<comment type="caution">
    <text evidence="7">The sequence shown here is derived from an EMBL/GenBank/DDBJ whole genome shotgun (WGS) entry which is preliminary data.</text>
</comment>
<feature type="region of interest" description="Disordered" evidence="6">
    <location>
        <begin position="1"/>
        <end position="27"/>
    </location>
</feature>
<dbReference type="GO" id="GO:0046982">
    <property type="term" value="F:protein heterodimerization activity"/>
    <property type="evidence" value="ECO:0007669"/>
    <property type="project" value="InterPro"/>
</dbReference>
<dbReference type="InterPro" id="IPR009072">
    <property type="entry name" value="Histone-fold"/>
</dbReference>
<keyword evidence="3" id="KW-0805">Transcription regulation</keyword>
<dbReference type="InterPro" id="IPR051431">
    <property type="entry name" value="TFIID_subunit_9"/>
</dbReference>
<evidence type="ECO:0000256" key="6">
    <source>
        <dbReference type="SAM" id="MobiDB-lite"/>
    </source>
</evidence>
<dbReference type="GO" id="GO:0051123">
    <property type="term" value="P:RNA polymerase II preinitiation complex assembly"/>
    <property type="evidence" value="ECO:0007669"/>
    <property type="project" value="TreeGrafter"/>
</dbReference>
<gene>
    <name evidence="7" type="ORF">N0F65_002274</name>
</gene>
<protein>
    <recommendedName>
        <fullName evidence="9">Transcription initiation factor TFIID subunit 9</fullName>
    </recommendedName>
</protein>
<reference evidence="7" key="2">
    <citation type="journal article" date="2023" name="Microbiol Resour">
        <title>Decontamination and Annotation of the Draft Genome Sequence of the Oomycete Lagenidium giganteum ARSEF 373.</title>
        <authorList>
            <person name="Morgan W.R."/>
            <person name="Tartar A."/>
        </authorList>
    </citation>
    <scope>NUCLEOTIDE SEQUENCE</scope>
    <source>
        <strain evidence="7">ARSEF 373</strain>
    </source>
</reference>
<accession>A0AAV2YKX7</accession>
<evidence type="ECO:0008006" key="9">
    <source>
        <dbReference type="Google" id="ProtNLM"/>
    </source>
</evidence>
<evidence type="ECO:0000313" key="7">
    <source>
        <dbReference type="EMBL" id="DAZ95645.1"/>
    </source>
</evidence>
<evidence type="ECO:0000256" key="1">
    <source>
        <dbReference type="ARBA" id="ARBA00004123"/>
    </source>
</evidence>
<dbReference type="GO" id="GO:0005669">
    <property type="term" value="C:transcription factor TFIID complex"/>
    <property type="evidence" value="ECO:0007669"/>
    <property type="project" value="TreeGrafter"/>
</dbReference>
<dbReference type="GO" id="GO:0003713">
    <property type="term" value="F:transcription coactivator activity"/>
    <property type="evidence" value="ECO:0007669"/>
    <property type="project" value="TreeGrafter"/>
</dbReference>
<keyword evidence="4" id="KW-0804">Transcription</keyword>
<feature type="compositionally biased region" description="Low complexity" evidence="6">
    <location>
        <begin position="1"/>
        <end position="11"/>
    </location>
</feature>